<feature type="transmembrane region" description="Helical" evidence="1">
    <location>
        <begin position="12"/>
        <end position="32"/>
    </location>
</feature>
<gene>
    <name evidence="2" type="ORF">BN734_01310</name>
</gene>
<dbReference type="Gene3D" id="3.40.47.40">
    <property type="entry name" value="Stage V sporulation protein AD"/>
    <property type="match status" value="1"/>
</dbReference>
<keyword evidence="1" id="KW-0472">Membrane</keyword>
<sequence length="257" mass="28698">MDFLRIDLPLTFKNSLLLAAVYTFIIPVIRGISNLDNIHSADVFGQSLALIGVFLFIPIIRQELEVSVKEIVYTKVWSYRKSVSIRLICSFWMITVMITIFASIMRLQNCSFPFLKYVTVTILYAVFLGILGLLFSQLGNNVIIGYLASLGYWSFCQFDILTEENVLYIFPIISGEIEMGKLMILMSINSFLLVVFFLSVKGCAAVTLASYVLPKLEKGEWKRVLFVPTGALMSTVSFNEGASVPGIAHGIVLESDA</sequence>
<organism evidence="2 3">
    <name type="scientific">[Ruminococcus] torques CAG:61</name>
    <dbReference type="NCBI Taxonomy" id="1263108"/>
    <lineage>
        <taxon>Bacteria</taxon>
        <taxon>Bacillati</taxon>
        <taxon>Bacillota</taxon>
        <taxon>Clostridia</taxon>
        <taxon>Lachnospirales</taxon>
        <taxon>Lachnospiraceae</taxon>
        <taxon>Mediterraneibacter</taxon>
    </lineage>
</organism>
<feature type="transmembrane region" description="Helical" evidence="1">
    <location>
        <begin position="117"/>
        <end position="135"/>
    </location>
</feature>
<keyword evidence="1" id="KW-1133">Transmembrane helix</keyword>
<feature type="transmembrane region" description="Helical" evidence="1">
    <location>
        <begin position="44"/>
        <end position="62"/>
    </location>
</feature>
<evidence type="ECO:0000313" key="2">
    <source>
        <dbReference type="EMBL" id="CCZ25456.1"/>
    </source>
</evidence>
<evidence type="ECO:0000313" key="3">
    <source>
        <dbReference type="Proteomes" id="UP000017998"/>
    </source>
</evidence>
<dbReference type="EMBL" id="CAZS010000016">
    <property type="protein sequence ID" value="CCZ25456.1"/>
    <property type="molecule type" value="Genomic_DNA"/>
</dbReference>
<dbReference type="InterPro" id="IPR010894">
    <property type="entry name" value="SpoVAD"/>
</dbReference>
<feature type="transmembrane region" description="Helical" evidence="1">
    <location>
        <begin position="142"/>
        <end position="162"/>
    </location>
</feature>
<feature type="transmembrane region" description="Helical" evidence="1">
    <location>
        <begin position="83"/>
        <end position="105"/>
    </location>
</feature>
<name>R5QTB8_9FIRM</name>
<dbReference type="AlphaFoldDB" id="R5QTB8"/>
<reference evidence="2" key="1">
    <citation type="submission" date="2012-11" db="EMBL/GenBank/DDBJ databases">
        <title>Dependencies among metagenomic species, viruses, plasmids and units of genetic variation.</title>
        <authorList>
            <person name="Nielsen H.B."/>
            <person name="Almeida M."/>
            <person name="Juncker A.S."/>
            <person name="Rasmussen S."/>
            <person name="Li J."/>
            <person name="Sunagawa S."/>
            <person name="Plichta D."/>
            <person name="Gautier L."/>
            <person name="Le Chatelier E."/>
            <person name="Peletier E."/>
            <person name="Bonde I."/>
            <person name="Nielsen T."/>
            <person name="Manichanh C."/>
            <person name="Arumugam M."/>
            <person name="Batto J."/>
            <person name="Santos M.B.Q.D."/>
            <person name="Blom N."/>
            <person name="Borruel N."/>
            <person name="Burgdorf K.S."/>
            <person name="Boumezbeur F."/>
            <person name="Casellas F."/>
            <person name="Dore J."/>
            <person name="Guarner F."/>
            <person name="Hansen T."/>
            <person name="Hildebrand F."/>
            <person name="Kaas R.S."/>
            <person name="Kennedy S."/>
            <person name="Kristiansen K."/>
            <person name="Kultima J.R."/>
            <person name="Leonard P."/>
            <person name="Levenez F."/>
            <person name="Lund O."/>
            <person name="Moumen B."/>
            <person name="Le Paslier D."/>
            <person name="Pons N."/>
            <person name="Pedersen O."/>
            <person name="Prifti E."/>
            <person name="Qin J."/>
            <person name="Raes J."/>
            <person name="Tap J."/>
            <person name="Tims S."/>
            <person name="Ussery D.W."/>
            <person name="Yamada T."/>
            <person name="MetaHit consortium"/>
            <person name="Renault P."/>
            <person name="Sicheritz-Ponten T."/>
            <person name="Bork P."/>
            <person name="Wang J."/>
            <person name="Brunak S."/>
            <person name="Ehrlich S.D."/>
        </authorList>
    </citation>
    <scope>NUCLEOTIDE SEQUENCE [LARGE SCALE GENOMIC DNA]</scope>
</reference>
<dbReference type="InterPro" id="IPR038369">
    <property type="entry name" value="SpoVAD_sf"/>
</dbReference>
<evidence type="ECO:0000256" key="1">
    <source>
        <dbReference type="SAM" id="Phobius"/>
    </source>
</evidence>
<accession>R5QTB8</accession>
<dbReference type="Proteomes" id="UP000017998">
    <property type="component" value="Unassembled WGS sequence"/>
</dbReference>
<proteinExistence type="predicted"/>
<protein>
    <submittedName>
        <fullName evidence="2">Uncharacterized protein</fullName>
    </submittedName>
</protein>
<dbReference type="Pfam" id="PF07451">
    <property type="entry name" value="SpoVAD"/>
    <property type="match status" value="1"/>
</dbReference>
<comment type="caution">
    <text evidence="2">The sequence shown here is derived from an EMBL/GenBank/DDBJ whole genome shotgun (WGS) entry which is preliminary data.</text>
</comment>
<feature type="transmembrane region" description="Helical" evidence="1">
    <location>
        <begin position="182"/>
        <end position="213"/>
    </location>
</feature>
<keyword evidence="1" id="KW-0812">Transmembrane</keyword>